<sequence>MPEYLNRLQNAVKEAVESAGMELDKKPFNPHITLARKWDGQKLFSSDELRKASEAKVDKPSFSISEIILYQTHLDRIPKYEAVKKWILKETAEGEK</sequence>
<dbReference type="Pfam" id="PF02834">
    <property type="entry name" value="LigT_PEase"/>
    <property type="match status" value="1"/>
</dbReference>
<evidence type="ECO:0000256" key="1">
    <source>
        <dbReference type="ARBA" id="ARBA00022801"/>
    </source>
</evidence>
<dbReference type="EMBL" id="QQAY01000003">
    <property type="protein sequence ID" value="RDI44329.1"/>
    <property type="molecule type" value="Genomic_DNA"/>
</dbReference>
<dbReference type="AlphaFoldDB" id="A0A370GM11"/>
<dbReference type="RefSeq" id="WP_158538355.1">
    <property type="nucleotide sequence ID" value="NZ_QQAY01000003.1"/>
</dbReference>
<accession>A0A370GM11</accession>
<reference evidence="3 4" key="1">
    <citation type="submission" date="2018-07" db="EMBL/GenBank/DDBJ databases">
        <title>Genomic Encyclopedia of Type Strains, Phase IV (KMG-IV): sequencing the most valuable type-strain genomes for metagenomic binning, comparative biology and taxonomic classification.</title>
        <authorList>
            <person name="Goeker M."/>
        </authorList>
    </citation>
    <scope>NUCLEOTIDE SEQUENCE [LARGE SCALE GENOMIC DNA]</scope>
    <source>
        <strain evidence="3 4">DSM 25281</strain>
    </source>
</reference>
<dbReference type="GO" id="GO:0004113">
    <property type="term" value="F:2',3'-cyclic-nucleotide 3'-phosphodiesterase activity"/>
    <property type="evidence" value="ECO:0007669"/>
    <property type="project" value="InterPro"/>
</dbReference>
<dbReference type="Proteomes" id="UP000255326">
    <property type="component" value="Unassembled WGS sequence"/>
</dbReference>
<keyword evidence="3" id="KW-0436">Ligase</keyword>
<name>A0A370GM11_9BACI</name>
<dbReference type="OrthoDB" id="9789350at2"/>
<feature type="domain" description="Phosphoesterase HXTX" evidence="2">
    <location>
        <begin position="3"/>
        <end position="74"/>
    </location>
</feature>
<dbReference type="GO" id="GO:0008664">
    <property type="term" value="F:RNA 2',3'-cyclic 3'-phosphodiesterase activity"/>
    <property type="evidence" value="ECO:0007669"/>
    <property type="project" value="InterPro"/>
</dbReference>
<dbReference type="InterPro" id="IPR014051">
    <property type="entry name" value="Phosphoesterase_HXTX"/>
</dbReference>
<protein>
    <submittedName>
        <fullName evidence="3">2'-5' RNA ligase</fullName>
    </submittedName>
</protein>
<evidence type="ECO:0000259" key="2">
    <source>
        <dbReference type="Pfam" id="PF02834"/>
    </source>
</evidence>
<gene>
    <name evidence="3" type="ORF">DFR59_103401</name>
</gene>
<dbReference type="GO" id="GO:0016874">
    <property type="term" value="F:ligase activity"/>
    <property type="evidence" value="ECO:0007669"/>
    <property type="project" value="UniProtKB-KW"/>
</dbReference>
<dbReference type="PANTHER" id="PTHR35561:SF1">
    <property type="entry name" value="RNA 2',3'-CYCLIC PHOSPHODIESTERASE"/>
    <property type="match status" value="1"/>
</dbReference>
<dbReference type="InterPro" id="IPR009097">
    <property type="entry name" value="Cyclic_Pdiesterase"/>
</dbReference>
<dbReference type="PANTHER" id="PTHR35561">
    <property type="entry name" value="RNA 2',3'-CYCLIC PHOSPHODIESTERASE"/>
    <property type="match status" value="1"/>
</dbReference>
<proteinExistence type="predicted"/>
<evidence type="ECO:0000313" key="3">
    <source>
        <dbReference type="EMBL" id="RDI44329.1"/>
    </source>
</evidence>
<comment type="caution">
    <text evidence="3">The sequence shown here is derived from an EMBL/GenBank/DDBJ whole genome shotgun (WGS) entry which is preliminary data.</text>
</comment>
<organism evidence="3 4">
    <name type="scientific">Falsibacillus pallidus</name>
    <dbReference type="NCBI Taxonomy" id="493781"/>
    <lineage>
        <taxon>Bacteria</taxon>
        <taxon>Bacillati</taxon>
        <taxon>Bacillota</taxon>
        <taxon>Bacilli</taxon>
        <taxon>Bacillales</taxon>
        <taxon>Bacillaceae</taxon>
        <taxon>Falsibacillus</taxon>
    </lineage>
</organism>
<dbReference type="Gene3D" id="3.90.1140.10">
    <property type="entry name" value="Cyclic phosphodiesterase"/>
    <property type="match status" value="1"/>
</dbReference>
<dbReference type="SUPFAM" id="SSF55144">
    <property type="entry name" value="LigT-like"/>
    <property type="match status" value="1"/>
</dbReference>
<keyword evidence="1" id="KW-0378">Hydrolase</keyword>
<dbReference type="InterPro" id="IPR004175">
    <property type="entry name" value="RNA_CPDase"/>
</dbReference>
<keyword evidence="4" id="KW-1185">Reference proteome</keyword>
<evidence type="ECO:0000313" key="4">
    <source>
        <dbReference type="Proteomes" id="UP000255326"/>
    </source>
</evidence>